<organism evidence="1 2">
    <name type="scientific">Candidatus Scatousia excrementigallinarum</name>
    <dbReference type="NCBI Taxonomy" id="2840935"/>
    <lineage>
        <taxon>Bacteria</taxon>
        <taxon>Candidatus Scatousia</taxon>
    </lineage>
</organism>
<reference evidence="1" key="1">
    <citation type="submission" date="2020-10" db="EMBL/GenBank/DDBJ databases">
        <authorList>
            <person name="Gilroy R."/>
        </authorList>
    </citation>
    <scope>NUCLEOTIDE SEQUENCE</scope>
    <source>
        <strain evidence="1">6276</strain>
    </source>
</reference>
<protein>
    <submittedName>
        <fullName evidence="1">Uncharacterized protein</fullName>
    </submittedName>
</protein>
<name>A0A9D1F1Q7_9BACT</name>
<dbReference type="Proteomes" id="UP000823928">
    <property type="component" value="Unassembled WGS sequence"/>
</dbReference>
<reference evidence="1" key="2">
    <citation type="journal article" date="2021" name="PeerJ">
        <title>Extensive microbial diversity within the chicken gut microbiome revealed by metagenomics and culture.</title>
        <authorList>
            <person name="Gilroy R."/>
            <person name="Ravi A."/>
            <person name="Getino M."/>
            <person name="Pursley I."/>
            <person name="Horton D.L."/>
            <person name="Alikhan N.F."/>
            <person name="Baker D."/>
            <person name="Gharbi K."/>
            <person name="Hall N."/>
            <person name="Watson M."/>
            <person name="Adriaenssens E.M."/>
            <person name="Foster-Nyarko E."/>
            <person name="Jarju S."/>
            <person name="Secka A."/>
            <person name="Antonio M."/>
            <person name="Oren A."/>
            <person name="Chaudhuri R.R."/>
            <person name="La Ragione R."/>
            <person name="Hildebrand F."/>
            <person name="Pallen M.J."/>
        </authorList>
    </citation>
    <scope>NUCLEOTIDE SEQUENCE</scope>
    <source>
        <strain evidence="1">6276</strain>
    </source>
</reference>
<sequence length="64" mass="7333">MDIQFISTNEKTENEIETMAKAIEDCDANKLIEITDAEGNTQVFTYNKFLEIFDDYGLEGFALM</sequence>
<dbReference type="EMBL" id="DVIU01000298">
    <property type="protein sequence ID" value="HIS37823.1"/>
    <property type="molecule type" value="Genomic_DNA"/>
</dbReference>
<evidence type="ECO:0000313" key="2">
    <source>
        <dbReference type="Proteomes" id="UP000823928"/>
    </source>
</evidence>
<proteinExistence type="predicted"/>
<dbReference type="AlphaFoldDB" id="A0A9D1F1Q7"/>
<accession>A0A9D1F1Q7</accession>
<comment type="caution">
    <text evidence="1">The sequence shown here is derived from an EMBL/GenBank/DDBJ whole genome shotgun (WGS) entry which is preliminary data.</text>
</comment>
<evidence type="ECO:0000313" key="1">
    <source>
        <dbReference type="EMBL" id="HIS37823.1"/>
    </source>
</evidence>
<gene>
    <name evidence="1" type="ORF">IAC10_14560</name>
</gene>